<evidence type="ECO:0000313" key="2">
    <source>
        <dbReference type="EMBL" id="PSR79705.1"/>
    </source>
</evidence>
<accession>A0A2T2ZYP5</accession>
<keyword evidence="3" id="KW-1185">Reference proteome</keyword>
<dbReference type="Proteomes" id="UP000241462">
    <property type="component" value="Unassembled WGS sequence"/>
</dbReference>
<evidence type="ECO:0000313" key="3">
    <source>
        <dbReference type="Proteomes" id="UP000241462"/>
    </source>
</evidence>
<dbReference type="STRING" id="2025994.A0A2T2ZYP5"/>
<dbReference type="PANTHER" id="PTHR33481:SF1">
    <property type="entry name" value="ENDONUCLEASE_EXONUCLEASE_PHOSPHATASE DOMAIN-CONTAINING PROTEIN-RELATED"/>
    <property type="match status" value="1"/>
</dbReference>
<dbReference type="AlphaFoldDB" id="A0A2T2ZYP5"/>
<protein>
    <submittedName>
        <fullName evidence="2">Uncharacterized protein</fullName>
    </submittedName>
</protein>
<dbReference type="OrthoDB" id="4842715at2759"/>
<dbReference type="PANTHER" id="PTHR33481">
    <property type="entry name" value="REVERSE TRANSCRIPTASE"/>
    <property type="match status" value="1"/>
</dbReference>
<gene>
    <name evidence="2" type="ORF">BD289DRAFT_343640</name>
</gene>
<reference evidence="2 3" key="1">
    <citation type="journal article" date="2018" name="Mycol. Prog.">
        <title>Coniella lustricola, a new species from submerged detritus.</title>
        <authorList>
            <person name="Raudabaugh D.B."/>
            <person name="Iturriaga T."/>
            <person name="Carver A."/>
            <person name="Mondo S."/>
            <person name="Pangilinan J."/>
            <person name="Lipzen A."/>
            <person name="He G."/>
            <person name="Amirebrahimi M."/>
            <person name="Grigoriev I.V."/>
            <person name="Miller A.N."/>
        </authorList>
    </citation>
    <scope>NUCLEOTIDE SEQUENCE [LARGE SCALE GENOMIC DNA]</scope>
    <source>
        <strain evidence="2 3">B22-T-1</strain>
    </source>
</reference>
<name>A0A2T2ZYP5_9PEZI</name>
<sequence length="102" mass="11144">IEIAPARSPVRWLGVIFDPKLSFRDHVETWGAKATKVAAHLRGLSRVNDGAPPWAIAKAAQACVIPVLTYGTETWWKGKSKPSDKEASAQVSTRQAHLSEIL</sequence>
<dbReference type="InParanoid" id="A0A2T2ZYP5"/>
<feature type="non-terminal residue" evidence="2">
    <location>
        <position position="1"/>
    </location>
</feature>
<proteinExistence type="predicted"/>
<organism evidence="2 3">
    <name type="scientific">Coniella lustricola</name>
    <dbReference type="NCBI Taxonomy" id="2025994"/>
    <lineage>
        <taxon>Eukaryota</taxon>
        <taxon>Fungi</taxon>
        <taxon>Dikarya</taxon>
        <taxon>Ascomycota</taxon>
        <taxon>Pezizomycotina</taxon>
        <taxon>Sordariomycetes</taxon>
        <taxon>Sordariomycetidae</taxon>
        <taxon>Diaporthales</taxon>
        <taxon>Schizoparmaceae</taxon>
        <taxon>Coniella</taxon>
    </lineage>
</organism>
<evidence type="ECO:0000256" key="1">
    <source>
        <dbReference type="SAM" id="MobiDB-lite"/>
    </source>
</evidence>
<dbReference type="EMBL" id="KZ678558">
    <property type="protein sequence ID" value="PSR79705.1"/>
    <property type="molecule type" value="Genomic_DNA"/>
</dbReference>
<feature type="region of interest" description="Disordered" evidence="1">
    <location>
        <begin position="76"/>
        <end position="102"/>
    </location>
</feature>
<feature type="non-terminal residue" evidence="2">
    <location>
        <position position="102"/>
    </location>
</feature>